<accession>A0ABT5T3F1</accession>
<dbReference type="PANTHER" id="PTHR35446:SF2">
    <property type="entry name" value="CARBOXYMUCONOLACTONE DECARBOXYLASE-LIKE DOMAIN-CONTAINING PROTEIN"/>
    <property type="match status" value="1"/>
</dbReference>
<dbReference type="RefSeq" id="WP_274350118.1">
    <property type="nucleotide sequence ID" value="NZ_JAQZSM010000001.1"/>
</dbReference>
<dbReference type="PANTHER" id="PTHR35446">
    <property type="entry name" value="SI:CH211-175M2.5"/>
    <property type="match status" value="1"/>
</dbReference>
<organism evidence="1 2">
    <name type="scientific">Roseinatronobacter alkalisoli</name>
    <dbReference type="NCBI Taxonomy" id="3028235"/>
    <lineage>
        <taxon>Bacteria</taxon>
        <taxon>Pseudomonadati</taxon>
        <taxon>Pseudomonadota</taxon>
        <taxon>Alphaproteobacteria</taxon>
        <taxon>Rhodobacterales</taxon>
        <taxon>Paracoccaceae</taxon>
        <taxon>Roseinatronobacter</taxon>
    </lineage>
</organism>
<dbReference type="SUPFAM" id="SSF69118">
    <property type="entry name" value="AhpD-like"/>
    <property type="match status" value="1"/>
</dbReference>
<evidence type="ECO:0000313" key="2">
    <source>
        <dbReference type="Proteomes" id="UP001431784"/>
    </source>
</evidence>
<dbReference type="EMBL" id="JAQZSM010000001">
    <property type="protein sequence ID" value="MDD7969645.1"/>
    <property type="molecule type" value="Genomic_DNA"/>
</dbReference>
<reference evidence="1" key="1">
    <citation type="submission" date="2023-02" db="EMBL/GenBank/DDBJ databases">
        <title>Description of Roseinatronobacter alkalisoli sp. nov., an alkaliphilic bacerium isolated from soda soil.</title>
        <authorList>
            <person name="Wei W."/>
        </authorList>
    </citation>
    <scope>NUCLEOTIDE SEQUENCE</scope>
    <source>
        <strain evidence="1">HJB301</strain>
    </source>
</reference>
<dbReference type="InterPro" id="IPR029032">
    <property type="entry name" value="AhpD-like"/>
</dbReference>
<sequence length="188" mass="21642">MSHFPDIHDLDLHARFSRFHQRGILPLQEYHDAVLREDSELTIAEHKLIAVYVPSVNGCHCCFSAHRDHARAGGIDEGVFGDVEIHLDHDDIPARMRPVLAFARKLTREPSATSMTDAQAVYDAGFFEEGLFDILSVTALYNFMNRILEGAGSKRHKTQLQMTDEMRRKFRYKNLWQIFTRQATRDGQ</sequence>
<dbReference type="Gene3D" id="1.20.1290.10">
    <property type="entry name" value="AhpD-like"/>
    <property type="match status" value="1"/>
</dbReference>
<dbReference type="Proteomes" id="UP001431784">
    <property type="component" value="Unassembled WGS sequence"/>
</dbReference>
<evidence type="ECO:0000313" key="1">
    <source>
        <dbReference type="EMBL" id="MDD7969645.1"/>
    </source>
</evidence>
<proteinExistence type="predicted"/>
<comment type="caution">
    <text evidence="1">The sequence shown here is derived from an EMBL/GenBank/DDBJ whole genome shotgun (WGS) entry which is preliminary data.</text>
</comment>
<name>A0ABT5T3F1_9RHOB</name>
<keyword evidence="2" id="KW-1185">Reference proteome</keyword>
<evidence type="ECO:0008006" key="3">
    <source>
        <dbReference type="Google" id="ProtNLM"/>
    </source>
</evidence>
<gene>
    <name evidence="1" type="ORF">PUT78_00910</name>
</gene>
<protein>
    <recommendedName>
        <fullName evidence="3">Peroxidase-related enzyme</fullName>
    </recommendedName>
</protein>